<evidence type="ECO:0000256" key="1">
    <source>
        <dbReference type="ARBA" id="ARBA00023015"/>
    </source>
</evidence>
<dbReference type="SUPFAM" id="SSF48008">
    <property type="entry name" value="GntR ligand-binding domain-like"/>
    <property type="match status" value="1"/>
</dbReference>
<reference evidence="5 6" key="1">
    <citation type="submission" date="2015-06" db="EMBL/GenBank/DDBJ databases">
        <title>Draft genome sequence of the purine-degrading Clostridium cylindrosporum HC-1 (DSM 605).</title>
        <authorList>
            <person name="Poehlein A."/>
            <person name="Schiel-Bengelsdorf B."/>
            <person name="Bengelsdorf F."/>
            <person name="Daniel R."/>
            <person name="Duerre P."/>
        </authorList>
    </citation>
    <scope>NUCLEOTIDE SEQUENCE [LARGE SCALE GENOMIC DNA]</scope>
    <source>
        <strain evidence="5 6">DSM 605</strain>
    </source>
</reference>
<accession>A0A0J8D9H8</accession>
<name>A0A0J8D9H8_CLOCY</name>
<dbReference type="AlphaFoldDB" id="A0A0J8D9H8"/>
<evidence type="ECO:0000313" key="6">
    <source>
        <dbReference type="Proteomes" id="UP000036756"/>
    </source>
</evidence>
<keyword evidence="2" id="KW-0238">DNA-binding</keyword>
<dbReference type="InterPro" id="IPR008920">
    <property type="entry name" value="TF_FadR/GntR_C"/>
</dbReference>
<organism evidence="5 6">
    <name type="scientific">Clostridium cylindrosporum DSM 605</name>
    <dbReference type="NCBI Taxonomy" id="1121307"/>
    <lineage>
        <taxon>Bacteria</taxon>
        <taxon>Bacillati</taxon>
        <taxon>Bacillota</taxon>
        <taxon>Clostridia</taxon>
        <taxon>Eubacteriales</taxon>
        <taxon>Clostridiaceae</taxon>
        <taxon>Clostridium</taxon>
    </lineage>
</organism>
<dbReference type="PANTHER" id="PTHR43537">
    <property type="entry name" value="TRANSCRIPTIONAL REGULATOR, GNTR FAMILY"/>
    <property type="match status" value="1"/>
</dbReference>
<dbReference type="PROSITE" id="PS50949">
    <property type="entry name" value="HTH_GNTR"/>
    <property type="match status" value="1"/>
</dbReference>
<dbReference type="Proteomes" id="UP000036756">
    <property type="component" value="Unassembled WGS sequence"/>
</dbReference>
<dbReference type="PANTHER" id="PTHR43537:SF24">
    <property type="entry name" value="GLUCONATE OPERON TRANSCRIPTIONAL REPRESSOR"/>
    <property type="match status" value="1"/>
</dbReference>
<dbReference type="InterPro" id="IPR036388">
    <property type="entry name" value="WH-like_DNA-bd_sf"/>
</dbReference>
<dbReference type="GO" id="GO:0003677">
    <property type="term" value="F:DNA binding"/>
    <property type="evidence" value="ECO:0007669"/>
    <property type="project" value="UniProtKB-KW"/>
</dbReference>
<dbReference type="OrthoDB" id="9781630at2"/>
<protein>
    <submittedName>
        <fullName evidence="5">Transcriptional regulator</fullName>
    </submittedName>
</protein>
<dbReference type="CDD" id="cd07377">
    <property type="entry name" value="WHTH_GntR"/>
    <property type="match status" value="1"/>
</dbReference>
<dbReference type="Gene3D" id="1.10.10.10">
    <property type="entry name" value="Winged helix-like DNA-binding domain superfamily/Winged helix DNA-binding domain"/>
    <property type="match status" value="1"/>
</dbReference>
<dbReference type="InterPro" id="IPR000524">
    <property type="entry name" value="Tscrpt_reg_HTH_GntR"/>
</dbReference>
<dbReference type="Pfam" id="PF00392">
    <property type="entry name" value="GntR"/>
    <property type="match status" value="1"/>
</dbReference>
<evidence type="ECO:0000313" key="5">
    <source>
        <dbReference type="EMBL" id="KMT22695.1"/>
    </source>
</evidence>
<proteinExistence type="predicted"/>
<dbReference type="PRINTS" id="PR00035">
    <property type="entry name" value="HTHGNTR"/>
</dbReference>
<dbReference type="InterPro" id="IPR011711">
    <property type="entry name" value="GntR_C"/>
</dbReference>
<evidence type="ECO:0000256" key="3">
    <source>
        <dbReference type="ARBA" id="ARBA00023163"/>
    </source>
</evidence>
<dbReference type="Gene3D" id="1.20.120.530">
    <property type="entry name" value="GntR ligand-binding domain-like"/>
    <property type="match status" value="1"/>
</dbReference>
<sequence>MKEFSSNDDKYSLRGRVYNRVRESILDGTYKSGENLIEMRLAQELNVSRTPVREAIRQLELEGLVESIPNKGVIVKGITQKDMKDIYKIRLLLEGLAAKWSVNEISDESIKELQETFELMEFYTNKGDIENIERLNTKFHQIIYESTKSNVLLHILKDFQVYVKLARHESLAIPGRMKESLKEHSEILDAIKNRDYVQAERYLTNHVENSSKNVLK</sequence>
<dbReference type="RefSeq" id="WP_048569712.1">
    <property type="nucleotide sequence ID" value="NZ_LFVU01000005.1"/>
</dbReference>
<dbReference type="PATRIC" id="fig|1121307.3.peg.144"/>
<comment type="caution">
    <text evidence="5">The sequence shown here is derived from an EMBL/GenBank/DDBJ whole genome shotgun (WGS) entry which is preliminary data.</text>
</comment>
<dbReference type="Pfam" id="PF07729">
    <property type="entry name" value="FCD"/>
    <property type="match status" value="1"/>
</dbReference>
<dbReference type="SMART" id="SM00895">
    <property type="entry name" value="FCD"/>
    <property type="match status" value="1"/>
</dbReference>
<keyword evidence="6" id="KW-1185">Reference proteome</keyword>
<evidence type="ECO:0000259" key="4">
    <source>
        <dbReference type="PROSITE" id="PS50949"/>
    </source>
</evidence>
<dbReference type="InterPro" id="IPR036390">
    <property type="entry name" value="WH_DNA-bd_sf"/>
</dbReference>
<keyword evidence="3" id="KW-0804">Transcription</keyword>
<dbReference type="GO" id="GO:0003700">
    <property type="term" value="F:DNA-binding transcription factor activity"/>
    <property type="evidence" value="ECO:0007669"/>
    <property type="project" value="InterPro"/>
</dbReference>
<dbReference type="STRING" id="1121307.CLCY_11c00290"/>
<feature type="domain" description="HTH gntR-type" evidence="4">
    <location>
        <begin position="11"/>
        <end position="78"/>
    </location>
</feature>
<dbReference type="EMBL" id="LFVU01000005">
    <property type="protein sequence ID" value="KMT22695.1"/>
    <property type="molecule type" value="Genomic_DNA"/>
</dbReference>
<dbReference type="SMART" id="SM00345">
    <property type="entry name" value="HTH_GNTR"/>
    <property type="match status" value="1"/>
</dbReference>
<gene>
    <name evidence="5" type="ORF">CLCY_11c00290</name>
</gene>
<dbReference type="SUPFAM" id="SSF46785">
    <property type="entry name" value="Winged helix' DNA-binding domain"/>
    <property type="match status" value="1"/>
</dbReference>
<evidence type="ECO:0000256" key="2">
    <source>
        <dbReference type="ARBA" id="ARBA00023125"/>
    </source>
</evidence>
<keyword evidence="1" id="KW-0805">Transcription regulation</keyword>